<dbReference type="AlphaFoldDB" id="H8FUF2"/>
<reference evidence="1 2" key="1">
    <citation type="journal article" date="2012" name="J. Bacteriol.">
        <title>Draft Genome Sequence of the Purple Photosynthetic Bacterium Phaeospirillum molischianum DSM120, a Particularly Versatile Bacterium.</title>
        <authorList>
            <person name="Duquesne K."/>
            <person name="Prima V."/>
            <person name="Ji B."/>
            <person name="Rouy Z."/>
            <person name="Medigue C."/>
            <person name="Talla E."/>
            <person name="Sturgis J.N."/>
        </authorList>
    </citation>
    <scope>NUCLEOTIDE SEQUENCE [LARGE SCALE GENOMIC DNA]</scope>
    <source>
        <strain evidence="2">DSM120</strain>
    </source>
</reference>
<accession>H8FUF2</accession>
<proteinExistence type="predicted"/>
<protein>
    <submittedName>
        <fullName evidence="1">Uncharacterized protein</fullName>
    </submittedName>
</protein>
<gene>
    <name evidence="1" type="ORF">PHAMO_30146</name>
</gene>
<organism evidence="1 2">
    <name type="scientific">Magnetospirillum molischianum DSM 120</name>
    <dbReference type="NCBI Taxonomy" id="1150626"/>
    <lineage>
        <taxon>Bacteria</taxon>
        <taxon>Pseudomonadati</taxon>
        <taxon>Pseudomonadota</taxon>
        <taxon>Alphaproteobacteria</taxon>
        <taxon>Rhodospirillales</taxon>
        <taxon>Rhodospirillaceae</taxon>
        <taxon>Magnetospirillum</taxon>
    </lineage>
</organism>
<name>H8FUF2_MAGML</name>
<comment type="caution">
    <text evidence="1">The sequence shown here is derived from an EMBL/GenBank/DDBJ whole genome shotgun (WGS) entry which is preliminary data.</text>
</comment>
<evidence type="ECO:0000313" key="2">
    <source>
        <dbReference type="Proteomes" id="UP000004169"/>
    </source>
</evidence>
<dbReference type="STRING" id="1150626.PHAMO_30146"/>
<evidence type="ECO:0000313" key="1">
    <source>
        <dbReference type="EMBL" id="CCG41990.1"/>
    </source>
</evidence>
<dbReference type="EMBL" id="CAHP01000023">
    <property type="protein sequence ID" value="CCG41990.1"/>
    <property type="molecule type" value="Genomic_DNA"/>
</dbReference>
<dbReference type="Proteomes" id="UP000004169">
    <property type="component" value="Unassembled WGS sequence"/>
</dbReference>
<keyword evidence="2" id="KW-1185">Reference proteome</keyword>
<sequence length="80" mass="8956">MILATAGLLTRGSLALSRLPGYPVASWDGPPPLQLREQPRIFTVFPFAPRLRGPLLTIDLPRTAMAVNRHPTRWGHRMDD</sequence>